<gene>
    <name evidence="5" type="primary">yycF_2</name>
    <name evidence="5" type="ORF">NCTC13560_02254</name>
    <name evidence="4" type="ORF">SAMN05421682_11074</name>
</gene>
<protein>
    <submittedName>
        <fullName evidence="5">Transcriptional regulatory protein YycF</fullName>
    </submittedName>
    <submittedName>
        <fullName evidence="4">Two-component system, cell cycle response regulator DivK</fullName>
    </submittedName>
</protein>
<dbReference type="Gene3D" id="3.40.50.2300">
    <property type="match status" value="1"/>
</dbReference>
<feature type="domain" description="Response regulatory" evidence="3">
    <location>
        <begin position="5"/>
        <end position="119"/>
    </location>
</feature>
<dbReference type="InterPro" id="IPR001789">
    <property type="entry name" value="Sig_transdc_resp-reg_receiver"/>
</dbReference>
<dbReference type="Pfam" id="PF00072">
    <property type="entry name" value="Response_reg"/>
    <property type="match status" value="1"/>
</dbReference>
<dbReference type="InterPro" id="IPR050595">
    <property type="entry name" value="Bact_response_regulator"/>
</dbReference>
<evidence type="ECO:0000256" key="2">
    <source>
        <dbReference type="PROSITE-ProRule" id="PRU00169"/>
    </source>
</evidence>
<feature type="modified residue" description="4-aspartylphosphate" evidence="2">
    <location>
        <position position="54"/>
    </location>
</feature>
<dbReference type="GeneID" id="303673677"/>
<keyword evidence="6" id="KW-1185">Reference proteome</keyword>
<dbReference type="SMART" id="SM00448">
    <property type="entry name" value="REC"/>
    <property type="match status" value="1"/>
</dbReference>
<dbReference type="OrthoDB" id="9789181at2"/>
<name>A0A381FBN4_9FLAO</name>
<dbReference type="InterPro" id="IPR011006">
    <property type="entry name" value="CheY-like_superfamily"/>
</dbReference>
<dbReference type="RefSeq" id="WP_076561595.1">
    <property type="nucleotide sequence ID" value="NZ_CP033929.1"/>
</dbReference>
<sequence length="120" mass="13494">MDRKRILIFDDDVPLLDVLQIIFTEGGYEVEVSQSSNNVVECVSTFQPDLILMDYLIPEIGGAEAIKTLRNNQKFNKVPVILVSATTNIAKIKNTSGANDYLRKPFDIDDLETIVNKYLS</sequence>
<evidence type="ECO:0000259" key="3">
    <source>
        <dbReference type="PROSITE" id="PS50110"/>
    </source>
</evidence>
<dbReference type="EMBL" id="FTMF01000010">
    <property type="protein sequence ID" value="SIQ93358.1"/>
    <property type="molecule type" value="Genomic_DNA"/>
</dbReference>
<dbReference type="PANTHER" id="PTHR44591">
    <property type="entry name" value="STRESS RESPONSE REGULATOR PROTEIN 1"/>
    <property type="match status" value="1"/>
</dbReference>
<organism evidence="5 7">
    <name type="scientific">Chryseobacterium indoltheticum</name>
    <dbReference type="NCBI Taxonomy" id="254"/>
    <lineage>
        <taxon>Bacteria</taxon>
        <taxon>Pseudomonadati</taxon>
        <taxon>Bacteroidota</taxon>
        <taxon>Flavobacteriia</taxon>
        <taxon>Flavobacteriales</taxon>
        <taxon>Weeksellaceae</taxon>
        <taxon>Chryseobacterium group</taxon>
        <taxon>Chryseobacterium</taxon>
    </lineage>
</organism>
<dbReference type="PROSITE" id="PS50110">
    <property type="entry name" value="RESPONSE_REGULATORY"/>
    <property type="match status" value="1"/>
</dbReference>
<evidence type="ECO:0000313" key="4">
    <source>
        <dbReference type="EMBL" id="SIQ93358.1"/>
    </source>
</evidence>
<dbReference type="Proteomes" id="UP000185725">
    <property type="component" value="Unassembled WGS sequence"/>
</dbReference>
<evidence type="ECO:0000313" key="5">
    <source>
        <dbReference type="EMBL" id="SUX43883.1"/>
    </source>
</evidence>
<dbReference type="Proteomes" id="UP000255231">
    <property type="component" value="Unassembled WGS sequence"/>
</dbReference>
<proteinExistence type="predicted"/>
<reference evidence="4 6" key="1">
    <citation type="submission" date="2017-01" db="EMBL/GenBank/DDBJ databases">
        <authorList>
            <person name="Varghese N."/>
            <person name="Submissions S."/>
        </authorList>
    </citation>
    <scope>NUCLEOTIDE SEQUENCE [LARGE SCALE GENOMIC DNA]</scope>
    <source>
        <strain evidence="4 6">ATCC 27950</strain>
    </source>
</reference>
<dbReference type="EMBL" id="UFVS01000001">
    <property type="protein sequence ID" value="SUX43883.1"/>
    <property type="molecule type" value="Genomic_DNA"/>
</dbReference>
<dbReference type="SUPFAM" id="SSF52172">
    <property type="entry name" value="CheY-like"/>
    <property type="match status" value="1"/>
</dbReference>
<dbReference type="KEGG" id="cil:EG358_08205"/>
<accession>A0A381FBN4</accession>
<dbReference type="GO" id="GO:0000160">
    <property type="term" value="P:phosphorelay signal transduction system"/>
    <property type="evidence" value="ECO:0007669"/>
    <property type="project" value="InterPro"/>
</dbReference>
<evidence type="ECO:0000313" key="6">
    <source>
        <dbReference type="Proteomes" id="UP000185725"/>
    </source>
</evidence>
<evidence type="ECO:0000313" key="7">
    <source>
        <dbReference type="Proteomes" id="UP000255231"/>
    </source>
</evidence>
<dbReference type="AlphaFoldDB" id="A0A381FBN4"/>
<evidence type="ECO:0000256" key="1">
    <source>
        <dbReference type="ARBA" id="ARBA00022553"/>
    </source>
</evidence>
<keyword evidence="1 2" id="KW-0597">Phosphoprotein</keyword>
<reference evidence="5 7" key="2">
    <citation type="submission" date="2018-06" db="EMBL/GenBank/DDBJ databases">
        <authorList>
            <consortium name="Pathogen Informatics"/>
            <person name="Doyle S."/>
        </authorList>
    </citation>
    <scope>NUCLEOTIDE SEQUENCE [LARGE SCALE GENOMIC DNA]</scope>
    <source>
        <strain evidence="5 7">NCTC13560</strain>
    </source>
</reference>
<dbReference type="PANTHER" id="PTHR44591:SF3">
    <property type="entry name" value="RESPONSE REGULATORY DOMAIN-CONTAINING PROTEIN"/>
    <property type="match status" value="1"/>
</dbReference>